<dbReference type="GO" id="GO:0005524">
    <property type="term" value="F:ATP binding"/>
    <property type="evidence" value="ECO:0007669"/>
    <property type="project" value="UniProtKB-UniRule"/>
</dbReference>
<evidence type="ECO:0000256" key="4">
    <source>
        <dbReference type="PROSITE-ProRule" id="PRU00409"/>
    </source>
</evidence>
<keyword evidence="1" id="KW-0436">Ligase</keyword>
<dbReference type="RefSeq" id="WP_353500350.1">
    <property type="nucleotide sequence ID" value="NZ_CP115922.1"/>
</dbReference>
<dbReference type="PANTHER" id="PTHR43585:SF2">
    <property type="entry name" value="ATP-GRASP ENZYME FSQD"/>
    <property type="match status" value="1"/>
</dbReference>
<keyword evidence="3 4" id="KW-0067">ATP-binding</keyword>
<evidence type="ECO:0000259" key="5">
    <source>
        <dbReference type="PROSITE" id="PS50975"/>
    </source>
</evidence>
<protein>
    <submittedName>
        <fullName evidence="6">ATP-grasp domain-containing protein</fullName>
    </submittedName>
</protein>
<geneLocation type="plasmid" evidence="6">
    <name>p1</name>
</geneLocation>
<dbReference type="Gene3D" id="3.40.50.12780">
    <property type="entry name" value="N-terminal domain of ligase-like"/>
    <property type="match status" value="1"/>
</dbReference>
<evidence type="ECO:0000256" key="3">
    <source>
        <dbReference type="ARBA" id="ARBA00022840"/>
    </source>
</evidence>
<proteinExistence type="predicted"/>
<keyword evidence="6" id="KW-0614">Plasmid</keyword>
<evidence type="ECO:0000313" key="6">
    <source>
        <dbReference type="EMBL" id="XCD19232.1"/>
    </source>
</evidence>
<dbReference type="EMBL" id="CP115922">
    <property type="protein sequence ID" value="XCD19232.1"/>
    <property type="molecule type" value="Genomic_DNA"/>
</dbReference>
<dbReference type="SUPFAM" id="SSF56801">
    <property type="entry name" value="Acetyl-CoA synthetase-like"/>
    <property type="match status" value="1"/>
</dbReference>
<dbReference type="Gene3D" id="3.30.470.20">
    <property type="entry name" value="ATP-grasp fold, B domain"/>
    <property type="match status" value="1"/>
</dbReference>
<sequence>MSEVNNKEVIVIVDAYTGGKYLVPAFQAIGYKVIHIESAFTPSYFDQDQEFTRRTCDRTVIYNFGYGELLETLSDYSIKAIIAGSEGAVELADQLNNEFALSFSNDVELSNARRDKYAMQEAIKKAGVTSIDQAVVTSTSELSDWLAGRNDWPVVLKPMRSAATDGVSICYSESQALDAFHNIMGKNDVFGEPNTSVLCQEFLNGVEYVVNGIARDSGFFFTELYESRKRFVDGNPVYDEQILRYLNDECYCELADYTQLACQALGLRNGAFHAEVMLTERGPVLIEVGARIAGGADPYIIEETLGHSQVSKLVDAIVRPEAFDDAVNQLQNTNAISHKKAAYVFMISTKNGCVLEDPLPALKNIKGVVSAKYHYDIGDTQSKTIDLLTAPGVITVIEKDSQALFETVAKVRETEKAFYDTGLGEVPKIPADDHHLASLIRETQQTFPWYGEMNHVDLEQPFSISDLPLVDEAVLTEHYYHADHKFQSMDVYLTSGTTSGKRKRILYVPSDQEIYLKQRKDVIQNFCGIHYKTACADLGTGHAASTAGEIFRLMGCKTELIDFTRPIAEHIDILNRFNPEIFFTMPMILDALIATGELKATPKKIIVLGDVASLDWQKKVASFFGICVSDILDLFGSIEVGSIAFFNHEIGKYQFDDYILPEVIDANTLYPEVNYNGPGKVLLLTSFARSSFPAIRFVTNDLIEGFDCIEHKGKTVYVFDRCLGRYSGEFKHGEKVNLSDITAAIAKHAPYKAYDLDDTQGGLVIRIADPNLSQSQVDSIKEDLLDRNPDIADMIQSGLVGDIEVVRVAESEINCAVSKRRYKS</sequence>
<dbReference type="SUPFAM" id="SSF56059">
    <property type="entry name" value="Glutathione synthetase ATP-binding domain-like"/>
    <property type="match status" value="1"/>
</dbReference>
<dbReference type="PANTHER" id="PTHR43585">
    <property type="entry name" value="FUMIPYRROLE BIOSYNTHESIS PROTEIN C"/>
    <property type="match status" value="1"/>
</dbReference>
<dbReference type="InterPro" id="IPR020561">
    <property type="entry name" value="PRibGlycinamid_synth_ATP-grasp"/>
</dbReference>
<feature type="domain" description="ATP-grasp" evidence="5">
    <location>
        <begin position="120"/>
        <end position="318"/>
    </location>
</feature>
<evidence type="ECO:0000256" key="1">
    <source>
        <dbReference type="ARBA" id="ARBA00022598"/>
    </source>
</evidence>
<dbReference type="Pfam" id="PF01071">
    <property type="entry name" value="GARS_A"/>
    <property type="match status" value="1"/>
</dbReference>
<reference evidence="6" key="1">
    <citation type="submission" date="2023-01" db="EMBL/GenBank/DDBJ databases">
        <title>Vibrio sp. CB1-14 genome sequencing.</title>
        <authorList>
            <person name="Otstavnykh N."/>
            <person name="Isaeva M."/>
            <person name="Meleshko D."/>
        </authorList>
    </citation>
    <scope>NUCLEOTIDE SEQUENCE</scope>
    <source>
        <strain evidence="6">CB1-14</strain>
        <plasmid evidence="6">p1</plasmid>
    </source>
</reference>
<dbReference type="NCBIfam" id="NF005543">
    <property type="entry name" value="PRK07206.1"/>
    <property type="match status" value="1"/>
</dbReference>
<dbReference type="GO" id="GO:0046872">
    <property type="term" value="F:metal ion binding"/>
    <property type="evidence" value="ECO:0007669"/>
    <property type="project" value="InterPro"/>
</dbReference>
<organism evidence="6">
    <name type="scientific">Vibrio chaetopteri</name>
    <dbReference type="NCBI Taxonomy" id="3016528"/>
    <lineage>
        <taxon>Bacteria</taxon>
        <taxon>Pseudomonadati</taxon>
        <taxon>Pseudomonadota</taxon>
        <taxon>Gammaproteobacteria</taxon>
        <taxon>Vibrionales</taxon>
        <taxon>Vibrionaceae</taxon>
        <taxon>Vibrio</taxon>
    </lineage>
</organism>
<dbReference type="InterPro" id="IPR052032">
    <property type="entry name" value="ATP-dep_AA_Ligase"/>
</dbReference>
<gene>
    <name evidence="6" type="ORF">PG915_24025</name>
</gene>
<dbReference type="InterPro" id="IPR011761">
    <property type="entry name" value="ATP-grasp"/>
</dbReference>
<dbReference type="KEGG" id="vck:PG915_24025"/>
<dbReference type="AlphaFoldDB" id="A0AAU8BS88"/>
<dbReference type="GO" id="GO:0016874">
    <property type="term" value="F:ligase activity"/>
    <property type="evidence" value="ECO:0007669"/>
    <property type="project" value="UniProtKB-KW"/>
</dbReference>
<dbReference type="InterPro" id="IPR042099">
    <property type="entry name" value="ANL_N_sf"/>
</dbReference>
<keyword evidence="2 4" id="KW-0547">Nucleotide-binding</keyword>
<name>A0AAU8BS88_9VIBR</name>
<dbReference type="PROSITE" id="PS50975">
    <property type="entry name" value="ATP_GRASP"/>
    <property type="match status" value="1"/>
</dbReference>
<accession>A0AAU8BS88</accession>
<evidence type="ECO:0000256" key="2">
    <source>
        <dbReference type="ARBA" id="ARBA00022741"/>
    </source>
</evidence>